<evidence type="ECO:0000313" key="1">
    <source>
        <dbReference type="EMBL" id="MDW9252144.1"/>
    </source>
</evidence>
<dbReference type="Proteomes" id="UP001272137">
    <property type="component" value="Unassembled WGS sequence"/>
</dbReference>
<comment type="caution">
    <text evidence="1">The sequence shown here is derived from an EMBL/GenBank/DDBJ whole genome shotgun (WGS) entry which is preliminary data.</text>
</comment>
<name>A0AAW9CWJ9_BURTH</name>
<sequence>MVDLGFDPLVVIYIRRFLETEVAIESRSDYFESNLSCGI</sequence>
<accession>A0AAW9CWJ9</accession>
<gene>
    <name evidence="1" type="ORF">C7S16_6765</name>
</gene>
<protein>
    <submittedName>
        <fullName evidence="1">Uncharacterized protein</fullName>
    </submittedName>
</protein>
<proteinExistence type="predicted"/>
<reference evidence="1" key="1">
    <citation type="submission" date="2018-08" db="EMBL/GenBank/DDBJ databases">
        <title>Identification of Burkholderia cepacia strains that express a Burkholderia pseudomallei-like capsular polysaccharide.</title>
        <authorList>
            <person name="Burtnick M.N."/>
            <person name="Vongsouvath M."/>
            <person name="Newton P."/>
            <person name="Wuthiekanun V."/>
            <person name="Limmathurotsakul D."/>
            <person name="Brett P.J."/>
            <person name="Chantratita N."/>
            <person name="Dance D.A."/>
        </authorList>
    </citation>
    <scope>NUCLEOTIDE SEQUENCE</scope>
    <source>
        <strain evidence="1">SBXCC001</strain>
    </source>
</reference>
<evidence type="ECO:0000313" key="2">
    <source>
        <dbReference type="Proteomes" id="UP001272137"/>
    </source>
</evidence>
<organism evidence="1 2">
    <name type="scientific">Burkholderia thailandensis</name>
    <dbReference type="NCBI Taxonomy" id="57975"/>
    <lineage>
        <taxon>Bacteria</taxon>
        <taxon>Pseudomonadati</taxon>
        <taxon>Pseudomonadota</taxon>
        <taxon>Betaproteobacteria</taxon>
        <taxon>Burkholderiales</taxon>
        <taxon>Burkholderiaceae</taxon>
        <taxon>Burkholderia</taxon>
        <taxon>pseudomallei group</taxon>
    </lineage>
</organism>
<dbReference type="AlphaFoldDB" id="A0AAW9CWJ9"/>
<dbReference type="EMBL" id="QXCT01000001">
    <property type="protein sequence ID" value="MDW9252144.1"/>
    <property type="molecule type" value="Genomic_DNA"/>
</dbReference>